<evidence type="ECO:0000313" key="3">
    <source>
        <dbReference type="Proteomes" id="UP000663903"/>
    </source>
</evidence>
<dbReference type="AlphaFoldDB" id="A0A975CL26"/>
<dbReference type="InterPro" id="IPR036188">
    <property type="entry name" value="FAD/NAD-bd_sf"/>
</dbReference>
<dbReference type="Proteomes" id="UP000663903">
    <property type="component" value="Chromosome"/>
</dbReference>
<dbReference type="PANTHER" id="PTHR43876:SF7">
    <property type="entry name" value="UBIQUINONE BIOSYNTHESIS MONOOXYGENASE COQ6, MITOCHONDRIAL"/>
    <property type="match status" value="1"/>
</dbReference>
<dbReference type="InterPro" id="IPR002938">
    <property type="entry name" value="FAD-bd"/>
</dbReference>
<dbReference type="InterPro" id="IPR018168">
    <property type="entry name" value="Ubi_Hdrlase_CS"/>
</dbReference>
<keyword evidence="3" id="KW-1185">Reference proteome</keyword>
<proteinExistence type="predicted"/>
<accession>A0A975CL26</accession>
<gene>
    <name evidence="2" type="ORF">J1M35_04490</name>
</gene>
<dbReference type="EMBL" id="CP071796">
    <property type="protein sequence ID" value="QTD46169.1"/>
    <property type="molecule type" value="Genomic_DNA"/>
</dbReference>
<dbReference type="PRINTS" id="PR00420">
    <property type="entry name" value="RNGMNOXGNASE"/>
</dbReference>
<keyword evidence="2" id="KW-0503">Monooxygenase</keyword>
<dbReference type="PROSITE" id="PS01304">
    <property type="entry name" value="UBIH"/>
    <property type="match status" value="1"/>
</dbReference>
<dbReference type="Gene3D" id="3.50.50.60">
    <property type="entry name" value="FAD/NAD(P)-binding domain"/>
    <property type="match status" value="2"/>
</dbReference>
<dbReference type="PANTHER" id="PTHR43876">
    <property type="entry name" value="UBIQUINONE BIOSYNTHESIS MONOOXYGENASE COQ6, MITOCHONDRIAL"/>
    <property type="match status" value="1"/>
</dbReference>
<keyword evidence="2" id="KW-0560">Oxidoreductase</keyword>
<name>A0A975CL26_9BURK</name>
<feature type="domain" description="FAD-binding" evidence="1">
    <location>
        <begin position="128"/>
        <end position="323"/>
    </location>
</feature>
<dbReference type="GO" id="GO:0071949">
    <property type="term" value="F:FAD binding"/>
    <property type="evidence" value="ECO:0007669"/>
    <property type="project" value="InterPro"/>
</dbReference>
<evidence type="ECO:0000313" key="2">
    <source>
        <dbReference type="EMBL" id="QTD46169.1"/>
    </source>
</evidence>
<evidence type="ECO:0000259" key="1">
    <source>
        <dbReference type="Pfam" id="PF01494"/>
    </source>
</evidence>
<organism evidence="2 3">
    <name type="scientific">Ottowia testudinis</name>
    <dbReference type="NCBI Taxonomy" id="2816950"/>
    <lineage>
        <taxon>Bacteria</taxon>
        <taxon>Pseudomonadati</taxon>
        <taxon>Pseudomonadota</taxon>
        <taxon>Betaproteobacteria</taxon>
        <taxon>Burkholderiales</taxon>
        <taxon>Comamonadaceae</taxon>
        <taxon>Ottowia</taxon>
    </lineage>
</organism>
<dbReference type="InterPro" id="IPR051205">
    <property type="entry name" value="UbiH/COQ6_monooxygenase"/>
</dbReference>
<dbReference type="GO" id="GO:0004497">
    <property type="term" value="F:monooxygenase activity"/>
    <property type="evidence" value="ECO:0007669"/>
    <property type="project" value="UniProtKB-KW"/>
</dbReference>
<dbReference type="RefSeq" id="WP_208010068.1">
    <property type="nucleotide sequence ID" value="NZ_CP071796.1"/>
</dbReference>
<protein>
    <submittedName>
        <fullName evidence="2">FAD-dependent monooxygenase</fullName>
    </submittedName>
</protein>
<reference evidence="2" key="1">
    <citation type="submission" date="2021-03" db="EMBL/GenBank/DDBJ databases">
        <title>Ottowia sp. 27C isolated from the cloaca of a Giant Asian pond turtle (Heosemys grandis).</title>
        <authorList>
            <person name="Spergser J."/>
            <person name="Busse H.-J."/>
        </authorList>
    </citation>
    <scope>NUCLEOTIDE SEQUENCE</scope>
    <source>
        <strain evidence="2">27C</strain>
    </source>
</reference>
<dbReference type="KEGG" id="otd:J1M35_04490"/>
<dbReference type="Pfam" id="PF01494">
    <property type="entry name" value="FAD_binding_3"/>
    <property type="match status" value="1"/>
</dbReference>
<dbReference type="SUPFAM" id="SSF51905">
    <property type="entry name" value="FAD/NAD(P)-binding domain"/>
    <property type="match status" value="1"/>
</dbReference>
<dbReference type="Gene3D" id="3.30.9.10">
    <property type="entry name" value="D-Amino Acid Oxidase, subunit A, domain 2"/>
    <property type="match status" value="1"/>
</dbReference>
<sequence>MAASVDICIRGAGIVGRTLALLLARERLRVALVAPPPDAASGHGDVRAYALSPAARALLEGLRCWPAERAATPVLAMEVHGDGRGAVRFDAAAQGVPALNWIVDVPALERQLAEAVHYQSGIDVVSAPVAAPLTVVCEGRASRTRSELGIEFDTTRYPQHAIATRLDCERPHGQVARQWFSADGDIGAFLPLDGADGRQVAVVWSALAERVPALLALDDAAFAARLHDLSAGALGALAQNGPRASWPLLLARATRWVGVLPGRPGEYFALAGDAAHAMHPLAGQGLNVGLGDAAELAQVLAAREPWRSPGDLKLLRRYERARQGDWMRMSLATDGLQQLFGRPEPVATLLRNWGMAAFDASGPLKRRIARLAMGTA</sequence>